<keyword evidence="1" id="KW-0175">Coiled coil</keyword>
<name>A0A978V2D9_ZIZJJ</name>
<gene>
    <name evidence="2" type="ORF">FEM48_Zijuj07G0042500</name>
</gene>
<protein>
    <submittedName>
        <fullName evidence="2">Uncharacterized protein</fullName>
    </submittedName>
</protein>
<dbReference type="AlphaFoldDB" id="A0A978V2D9"/>
<proteinExistence type="predicted"/>
<organism evidence="2 3">
    <name type="scientific">Ziziphus jujuba var. spinosa</name>
    <dbReference type="NCBI Taxonomy" id="714518"/>
    <lineage>
        <taxon>Eukaryota</taxon>
        <taxon>Viridiplantae</taxon>
        <taxon>Streptophyta</taxon>
        <taxon>Embryophyta</taxon>
        <taxon>Tracheophyta</taxon>
        <taxon>Spermatophyta</taxon>
        <taxon>Magnoliopsida</taxon>
        <taxon>eudicotyledons</taxon>
        <taxon>Gunneridae</taxon>
        <taxon>Pentapetalae</taxon>
        <taxon>rosids</taxon>
        <taxon>fabids</taxon>
        <taxon>Rosales</taxon>
        <taxon>Rhamnaceae</taxon>
        <taxon>Paliureae</taxon>
        <taxon>Ziziphus</taxon>
    </lineage>
</organism>
<evidence type="ECO:0000313" key="3">
    <source>
        <dbReference type="Proteomes" id="UP000813462"/>
    </source>
</evidence>
<accession>A0A978V2D9</accession>
<dbReference type="Proteomes" id="UP000813462">
    <property type="component" value="Unassembled WGS sequence"/>
</dbReference>
<evidence type="ECO:0000313" key="2">
    <source>
        <dbReference type="EMBL" id="KAH7521522.1"/>
    </source>
</evidence>
<sequence>MVKYITMEDRLRVAVSLVNKIISRFLSDDGHVVIIITMIIFRISSRNGLETMVAPIVANMVDGLPQKDPELIKKFVHDFVGFFNAASEKPEEKSAVSDCLVSENSTDNLKCIQSIYGDQHEDVTDILSREITVGLSVALTRMKWKREEMTHEIERLSEKLKSCLQLCKENPAFALIFASGIHCD</sequence>
<dbReference type="EMBL" id="JAEACU010000007">
    <property type="protein sequence ID" value="KAH7521522.1"/>
    <property type="molecule type" value="Genomic_DNA"/>
</dbReference>
<comment type="caution">
    <text evidence="2">The sequence shown here is derived from an EMBL/GenBank/DDBJ whole genome shotgun (WGS) entry which is preliminary data.</text>
</comment>
<reference evidence="2" key="1">
    <citation type="journal article" date="2021" name="Front. Plant Sci.">
        <title>Chromosome-Scale Genome Assembly for Chinese Sour Jujube and Insights Into Its Genome Evolution and Domestication Signature.</title>
        <authorList>
            <person name="Shen L.-Y."/>
            <person name="Luo H."/>
            <person name="Wang X.-L."/>
            <person name="Wang X.-M."/>
            <person name="Qiu X.-J."/>
            <person name="Liu H."/>
            <person name="Zhou S.-S."/>
            <person name="Jia K.-H."/>
            <person name="Nie S."/>
            <person name="Bao Y.-T."/>
            <person name="Zhang R.-G."/>
            <person name="Yun Q.-Z."/>
            <person name="Chai Y.-H."/>
            <person name="Lu J.-Y."/>
            <person name="Li Y."/>
            <person name="Zhao S.-W."/>
            <person name="Mao J.-F."/>
            <person name="Jia S.-G."/>
            <person name="Mao Y.-M."/>
        </authorList>
    </citation>
    <scope>NUCLEOTIDE SEQUENCE</scope>
    <source>
        <strain evidence="2">AT0</strain>
        <tissue evidence="2">Leaf</tissue>
    </source>
</reference>
<evidence type="ECO:0000256" key="1">
    <source>
        <dbReference type="SAM" id="Coils"/>
    </source>
</evidence>
<feature type="coiled-coil region" evidence="1">
    <location>
        <begin position="139"/>
        <end position="166"/>
    </location>
</feature>